<dbReference type="AlphaFoldDB" id="D3PWL2"/>
<dbReference type="Gene3D" id="3.40.50.300">
    <property type="entry name" value="P-loop containing nucleotide triphosphate hydrolases"/>
    <property type="match status" value="1"/>
</dbReference>
<dbReference type="Proteomes" id="UP000000844">
    <property type="component" value="Chromosome"/>
</dbReference>
<dbReference type="PANTHER" id="PTHR47691:SF3">
    <property type="entry name" value="HTH-TYPE TRANSCRIPTIONAL REGULATOR RV0890C-RELATED"/>
    <property type="match status" value="1"/>
</dbReference>
<dbReference type="Gene3D" id="1.10.10.10">
    <property type="entry name" value="Winged helix-like DNA-binding domain superfamily/Winged helix DNA-binding domain"/>
    <property type="match status" value="1"/>
</dbReference>
<dbReference type="GO" id="GO:0043531">
    <property type="term" value="F:ADP binding"/>
    <property type="evidence" value="ECO:0007669"/>
    <property type="project" value="InterPro"/>
</dbReference>
<dbReference type="InterPro" id="IPR000792">
    <property type="entry name" value="Tscrpt_reg_LuxR_C"/>
</dbReference>
<keyword evidence="3" id="KW-1185">Reference proteome</keyword>
<dbReference type="PROSITE" id="PS50043">
    <property type="entry name" value="HTH_LUXR_2"/>
    <property type="match status" value="1"/>
</dbReference>
<dbReference type="PRINTS" id="PR00038">
    <property type="entry name" value="HTHLUXR"/>
</dbReference>
<gene>
    <name evidence="2" type="ordered locus">Snas_3572</name>
</gene>
<reference evidence="2 3" key="1">
    <citation type="journal article" date="2009" name="Stand. Genomic Sci.">
        <title>Complete genome sequence of Stackebrandtia nassauensis type strain (LLR-40K-21).</title>
        <authorList>
            <person name="Munk C."/>
            <person name="Lapidus A."/>
            <person name="Copeland A."/>
            <person name="Jando M."/>
            <person name="Mayilraj S."/>
            <person name="Glavina Del Rio T."/>
            <person name="Nolan M."/>
            <person name="Chen F."/>
            <person name="Lucas S."/>
            <person name="Tice H."/>
            <person name="Cheng J.F."/>
            <person name="Han C."/>
            <person name="Detter J.C."/>
            <person name="Bruce D."/>
            <person name="Goodwin L."/>
            <person name="Chain P."/>
            <person name="Pitluck S."/>
            <person name="Goker M."/>
            <person name="Ovchinikova G."/>
            <person name="Pati A."/>
            <person name="Ivanova N."/>
            <person name="Mavromatis K."/>
            <person name="Chen A."/>
            <person name="Palaniappan K."/>
            <person name="Land M."/>
            <person name="Hauser L."/>
            <person name="Chang Y.J."/>
            <person name="Jeffries C.D."/>
            <person name="Bristow J."/>
            <person name="Eisen J.A."/>
            <person name="Markowitz V."/>
            <person name="Hugenholtz P."/>
            <person name="Kyrpides N.C."/>
            <person name="Klenk H.P."/>
        </authorList>
    </citation>
    <scope>NUCLEOTIDE SEQUENCE [LARGE SCALE GENOMIC DNA]</scope>
    <source>
        <strain evidence="3">DSM 44728 / CIP 108903 / NRRL B-16338 / NBRC 102104 / LLR-40K-21</strain>
    </source>
</reference>
<dbReference type="STRING" id="446470.Snas_3572"/>
<dbReference type="SMART" id="SM00421">
    <property type="entry name" value="HTH_LUXR"/>
    <property type="match status" value="1"/>
</dbReference>
<dbReference type="GO" id="GO:0006355">
    <property type="term" value="P:regulation of DNA-templated transcription"/>
    <property type="evidence" value="ECO:0007669"/>
    <property type="project" value="InterPro"/>
</dbReference>
<dbReference type="GO" id="GO:0003677">
    <property type="term" value="F:DNA binding"/>
    <property type="evidence" value="ECO:0007669"/>
    <property type="project" value="InterPro"/>
</dbReference>
<dbReference type="KEGG" id="sna:Snas_3572"/>
<feature type="domain" description="HTH luxR-type" evidence="1">
    <location>
        <begin position="2"/>
        <end position="67"/>
    </location>
</feature>
<proteinExistence type="predicted"/>
<name>D3PWL2_STANL</name>
<dbReference type="PRINTS" id="PR00364">
    <property type="entry name" value="DISEASERSIST"/>
</dbReference>
<dbReference type="InterPro" id="IPR036388">
    <property type="entry name" value="WH-like_DNA-bd_sf"/>
</dbReference>
<dbReference type="PANTHER" id="PTHR47691">
    <property type="entry name" value="REGULATOR-RELATED"/>
    <property type="match status" value="1"/>
</dbReference>
<dbReference type="InterPro" id="IPR002182">
    <property type="entry name" value="NB-ARC"/>
</dbReference>
<dbReference type="EMBL" id="CP001778">
    <property type="protein sequence ID" value="ADD43234.1"/>
    <property type="molecule type" value="Genomic_DNA"/>
</dbReference>
<dbReference type="eggNOG" id="COG2197">
    <property type="taxonomic scope" value="Bacteria"/>
</dbReference>
<dbReference type="OrthoDB" id="3194665at2"/>
<accession>D3PWL2</accession>
<sequence length="914" mass="96176">MDTPGLGPISKREAEVLAVLGEHLTNAQIAHRLHISVRTVENHVSSLLRKLGAANRQALAAIAGPRPDAPSPGTVIGIPHGHTTFVGRRPDHDAVVTALADARLVSLMGPGGMGKTRLAAVVATAVAPAFPAGAAFVDLVPVRPGQVTVAVAQVLGVTERPPQTLDHTIVGWLKQGRFLLVLDNCEHVVDDVAALAAMVQQRCPNTTILATTRRRLAVPGEQVVRLGPLPIEPDAVRLFFDRARAVDAELDIDPQTAAAICRNLDGMPLAVEIAAARAASLGAEGLRAAAGDRLRLASGTRGVHPRHSSLSAVMSWSYDLLDTEAQAALRALSVFTGSFDLSAVAAATASTHDSAVADVIGRLADDSLVVRDGRFGRGRWRLLDTVRAFAAQRRDPAEHSRVRERYIAWAAQTAARLAAELGDDEQLDFAAVAADLRAAAASTAASPDPTAHRLAVSLATVTFAYGFNREAREHFTGAAQRAPDARQAGRDLCAAANVATAVYDGPAAFDLFLAAANRSRAAGLDNDAAAATASALITALRFPGEFPQRLTPEDGARLLATAMRDATQDDPRTAALIAAARAWNDGTGADEALELARALGDPLLLLGALDIAMTDPGRRAQVGEFVAERLRLVAELPRHDPAAATEITDTFHVATSHAVATGDLPAAASILETAAAQDPLAGHPYVTAPRRIRVAVLAGRFGEALAATEALWDEWQRDGAPTRRWMATAVAMAALAEGLRGTSHSHRWRERALRVAQTDDVTGSIELAACIAFVDARLAVHTGHTVDAGAMVKRAFASFKDETVVPHPAVGGHIWKSYARAAAAELAVFAGLPDAGELLTAASHHAADNRWAAACLARARGRLTGEPEHLASVAAQWDRIGARFERACTLMLIPEHRDEARTELEALGASSPAL</sequence>
<protein>
    <submittedName>
        <fullName evidence="2">Transcriptional regulator, LuxR family</fullName>
    </submittedName>
</protein>
<dbReference type="InterPro" id="IPR058852">
    <property type="entry name" value="HTH_77"/>
</dbReference>
<dbReference type="RefSeq" id="WP_013018805.1">
    <property type="nucleotide sequence ID" value="NC_013947.1"/>
</dbReference>
<dbReference type="Pfam" id="PF00196">
    <property type="entry name" value="GerE"/>
    <property type="match status" value="1"/>
</dbReference>
<dbReference type="CDD" id="cd06170">
    <property type="entry name" value="LuxR_C_like"/>
    <property type="match status" value="1"/>
</dbReference>
<evidence type="ECO:0000313" key="3">
    <source>
        <dbReference type="Proteomes" id="UP000000844"/>
    </source>
</evidence>
<dbReference type="HOGENOM" id="CLU_288343_0_0_11"/>
<evidence type="ECO:0000259" key="1">
    <source>
        <dbReference type="PROSITE" id="PS50043"/>
    </source>
</evidence>
<evidence type="ECO:0000313" key="2">
    <source>
        <dbReference type="EMBL" id="ADD43234.1"/>
    </source>
</evidence>
<organism evidence="2 3">
    <name type="scientific">Stackebrandtia nassauensis (strain DSM 44728 / CIP 108903 / NRRL B-16338 / NBRC 102104 / LLR-40K-21)</name>
    <dbReference type="NCBI Taxonomy" id="446470"/>
    <lineage>
        <taxon>Bacteria</taxon>
        <taxon>Bacillati</taxon>
        <taxon>Actinomycetota</taxon>
        <taxon>Actinomycetes</taxon>
        <taxon>Glycomycetales</taxon>
        <taxon>Glycomycetaceae</taxon>
        <taxon>Stackebrandtia</taxon>
    </lineage>
</organism>
<dbReference type="SUPFAM" id="SSF52540">
    <property type="entry name" value="P-loop containing nucleoside triphosphate hydrolases"/>
    <property type="match status" value="1"/>
</dbReference>
<dbReference type="Pfam" id="PF25872">
    <property type="entry name" value="HTH_77"/>
    <property type="match status" value="1"/>
</dbReference>
<dbReference type="SUPFAM" id="SSF46894">
    <property type="entry name" value="C-terminal effector domain of the bipartite response regulators"/>
    <property type="match status" value="1"/>
</dbReference>
<dbReference type="InterPro" id="IPR016032">
    <property type="entry name" value="Sig_transdc_resp-reg_C-effctor"/>
</dbReference>
<dbReference type="Pfam" id="PF00931">
    <property type="entry name" value="NB-ARC"/>
    <property type="match status" value="1"/>
</dbReference>
<dbReference type="eggNOG" id="COG3903">
    <property type="taxonomic scope" value="Bacteria"/>
</dbReference>
<dbReference type="InterPro" id="IPR027417">
    <property type="entry name" value="P-loop_NTPase"/>
</dbReference>